<sequence length="270" mass="29590">MTSTDTDFAGSIPEFYDTYLVPLIFDEYAVDLADRVAAIAPRSVLEIAAGSGVVPRALAGRLHEDTRYVVTDLNQPMLDHAARRQEPGHAIEWRQADALDLPFAENSFEVVICQYGVMFFPDKAKGHTEAARVLTRGGTYIFSVWDRIESNELAAAVTDAAARVFPDDPPRFLARTPHGYFDHDAIRADLARAGFSDISIDTVEKTSTAPSPRHAAIAYCQGTPLRTEIEARDRDLLEHVTDVATAEVERRHGSGTVSAGIRAHVVTAIK</sequence>
<name>A0A5S3PE49_9RHOB</name>
<accession>A0A5S3PE49</accession>
<organism evidence="2 3">
    <name type="scientific">Sulfitobacter sabulilitoris</name>
    <dbReference type="NCBI Taxonomy" id="2562655"/>
    <lineage>
        <taxon>Bacteria</taxon>
        <taxon>Pseudomonadati</taxon>
        <taxon>Pseudomonadota</taxon>
        <taxon>Alphaproteobacteria</taxon>
        <taxon>Rhodobacterales</taxon>
        <taxon>Roseobacteraceae</taxon>
        <taxon>Sulfitobacter</taxon>
    </lineage>
</organism>
<dbReference type="Proteomes" id="UP000309550">
    <property type="component" value="Unassembled WGS sequence"/>
</dbReference>
<dbReference type="PANTHER" id="PTHR43591">
    <property type="entry name" value="METHYLTRANSFERASE"/>
    <property type="match status" value="1"/>
</dbReference>
<reference evidence="2 3" key="1">
    <citation type="submission" date="2019-05" db="EMBL/GenBank/DDBJ databases">
        <title>Sulfitobacter sabulilitoris sp. nov., isolated from a marine sand.</title>
        <authorList>
            <person name="Yoon J.-H."/>
        </authorList>
    </citation>
    <scope>NUCLEOTIDE SEQUENCE [LARGE SCALE GENOMIC DNA]</scope>
    <source>
        <strain evidence="2 3">HSMS-29</strain>
    </source>
</reference>
<dbReference type="PANTHER" id="PTHR43591:SF24">
    <property type="entry name" value="2-METHOXY-6-POLYPRENYL-1,4-BENZOQUINOL METHYLASE, MITOCHONDRIAL"/>
    <property type="match status" value="1"/>
</dbReference>
<keyword evidence="2" id="KW-0808">Transferase</keyword>
<gene>
    <name evidence="2" type="ORF">FDT80_08520</name>
</gene>
<keyword evidence="2" id="KW-0489">Methyltransferase</keyword>
<dbReference type="InterPro" id="IPR013216">
    <property type="entry name" value="Methyltransf_11"/>
</dbReference>
<dbReference type="Pfam" id="PF08241">
    <property type="entry name" value="Methyltransf_11"/>
    <property type="match status" value="1"/>
</dbReference>
<dbReference type="Gene3D" id="3.40.50.150">
    <property type="entry name" value="Vaccinia Virus protein VP39"/>
    <property type="match status" value="1"/>
</dbReference>
<evidence type="ECO:0000259" key="1">
    <source>
        <dbReference type="Pfam" id="PF08241"/>
    </source>
</evidence>
<dbReference type="EMBL" id="VANS01000002">
    <property type="protein sequence ID" value="TMM52322.1"/>
    <property type="molecule type" value="Genomic_DNA"/>
</dbReference>
<keyword evidence="3" id="KW-1185">Reference proteome</keyword>
<dbReference type="InterPro" id="IPR029063">
    <property type="entry name" value="SAM-dependent_MTases_sf"/>
</dbReference>
<proteinExistence type="predicted"/>
<feature type="domain" description="Methyltransferase type 11" evidence="1">
    <location>
        <begin position="45"/>
        <end position="142"/>
    </location>
</feature>
<dbReference type="OrthoDB" id="9787738at2"/>
<dbReference type="RefSeq" id="WP_138661863.1">
    <property type="nucleotide sequence ID" value="NZ_VANS01000002.1"/>
</dbReference>
<dbReference type="GO" id="GO:0008757">
    <property type="term" value="F:S-adenosylmethionine-dependent methyltransferase activity"/>
    <property type="evidence" value="ECO:0007669"/>
    <property type="project" value="InterPro"/>
</dbReference>
<comment type="caution">
    <text evidence="2">The sequence shown here is derived from an EMBL/GenBank/DDBJ whole genome shotgun (WGS) entry which is preliminary data.</text>
</comment>
<dbReference type="CDD" id="cd02440">
    <property type="entry name" value="AdoMet_MTases"/>
    <property type="match status" value="1"/>
</dbReference>
<dbReference type="GO" id="GO:0032259">
    <property type="term" value="P:methylation"/>
    <property type="evidence" value="ECO:0007669"/>
    <property type="project" value="UniProtKB-KW"/>
</dbReference>
<dbReference type="AlphaFoldDB" id="A0A5S3PE49"/>
<evidence type="ECO:0000313" key="2">
    <source>
        <dbReference type="EMBL" id="TMM52322.1"/>
    </source>
</evidence>
<evidence type="ECO:0000313" key="3">
    <source>
        <dbReference type="Proteomes" id="UP000309550"/>
    </source>
</evidence>
<dbReference type="SUPFAM" id="SSF53335">
    <property type="entry name" value="S-adenosyl-L-methionine-dependent methyltransferases"/>
    <property type="match status" value="1"/>
</dbReference>
<protein>
    <submittedName>
        <fullName evidence="2">Methyltransferase domain-containing protein</fullName>
    </submittedName>
</protein>